<sequence length="64" mass="6589">MQAGRIVAAVLLPPLGVYLARGPGRDFLIACGLTVLGFLPGVAFALWAVLRHSRSDAPTTAATA</sequence>
<dbReference type="KEGG" id="sphc:CVN68_18390"/>
<protein>
    <submittedName>
        <fullName evidence="7">YqaE/Pmp3 family membrane protein</fullName>
    </submittedName>
</protein>
<evidence type="ECO:0000313" key="7">
    <source>
        <dbReference type="EMBL" id="ATY33681.1"/>
    </source>
</evidence>
<evidence type="ECO:0000256" key="6">
    <source>
        <dbReference type="SAM" id="Phobius"/>
    </source>
</evidence>
<dbReference type="InterPro" id="IPR000612">
    <property type="entry name" value="PMP3"/>
</dbReference>
<reference evidence="7 8" key="1">
    <citation type="submission" date="2017-11" db="EMBL/GenBank/DDBJ databases">
        <title>Complete genome sequence of Sphingomonas sp. Strain Cra20, a psychrotolerant potential plant growth promoting rhizobacteria.</title>
        <authorList>
            <person name="Luo Y."/>
        </authorList>
    </citation>
    <scope>NUCLEOTIDE SEQUENCE [LARGE SCALE GENOMIC DNA]</scope>
    <source>
        <strain evidence="7 8">Cra20</strain>
    </source>
</reference>
<accession>A0A2K8MQE6</accession>
<keyword evidence="8" id="KW-1185">Reference proteome</keyword>
<evidence type="ECO:0000256" key="1">
    <source>
        <dbReference type="ARBA" id="ARBA00004370"/>
    </source>
</evidence>
<evidence type="ECO:0000256" key="5">
    <source>
        <dbReference type="ARBA" id="ARBA00023136"/>
    </source>
</evidence>
<dbReference type="Pfam" id="PF01679">
    <property type="entry name" value="Pmp3"/>
    <property type="match status" value="1"/>
</dbReference>
<keyword evidence="5 6" id="KW-0472">Membrane</keyword>
<dbReference type="Proteomes" id="UP000229081">
    <property type="component" value="Chromosome"/>
</dbReference>
<comment type="similarity">
    <text evidence="2">Belongs to the UPF0057 (PMP3) family.</text>
</comment>
<name>A0A2K8MQE6_9SPHN</name>
<evidence type="ECO:0000313" key="8">
    <source>
        <dbReference type="Proteomes" id="UP000229081"/>
    </source>
</evidence>
<comment type="subcellular location">
    <subcellularLocation>
        <location evidence="1">Membrane</location>
    </subcellularLocation>
</comment>
<dbReference type="EMBL" id="CP024923">
    <property type="protein sequence ID" value="ATY33681.1"/>
    <property type="molecule type" value="Genomic_DNA"/>
</dbReference>
<dbReference type="PANTHER" id="PTHR21659">
    <property type="entry name" value="HYDROPHOBIC PROTEIN RCI2 LOW TEMPERATURE AND SALT RESPONSIVE PROTEIN LTI6 -RELATED"/>
    <property type="match status" value="1"/>
</dbReference>
<dbReference type="GO" id="GO:0016020">
    <property type="term" value="C:membrane"/>
    <property type="evidence" value="ECO:0007669"/>
    <property type="project" value="UniProtKB-SubCell"/>
</dbReference>
<dbReference type="OrthoDB" id="9810121at2"/>
<dbReference type="PROSITE" id="PS01309">
    <property type="entry name" value="UPF0057"/>
    <property type="match status" value="1"/>
</dbReference>
<dbReference type="PANTHER" id="PTHR21659:SF42">
    <property type="entry name" value="UPF0057 MEMBRANE PROTEIN ZK632.10-RELATED"/>
    <property type="match status" value="1"/>
</dbReference>
<organism evidence="7 8">
    <name type="scientific">Sphingomonas psychrotolerans</name>
    <dbReference type="NCBI Taxonomy" id="1327635"/>
    <lineage>
        <taxon>Bacteria</taxon>
        <taxon>Pseudomonadati</taxon>
        <taxon>Pseudomonadota</taxon>
        <taxon>Alphaproteobacteria</taxon>
        <taxon>Sphingomonadales</taxon>
        <taxon>Sphingomonadaceae</taxon>
        <taxon>Sphingomonas</taxon>
    </lineage>
</organism>
<evidence type="ECO:0000256" key="2">
    <source>
        <dbReference type="ARBA" id="ARBA00009530"/>
    </source>
</evidence>
<feature type="transmembrane region" description="Helical" evidence="6">
    <location>
        <begin position="27"/>
        <end position="50"/>
    </location>
</feature>
<proteinExistence type="inferred from homology"/>
<gene>
    <name evidence="7" type="ORF">CVN68_18390</name>
</gene>
<keyword evidence="3 6" id="KW-0812">Transmembrane</keyword>
<dbReference type="AlphaFoldDB" id="A0A2K8MQE6"/>
<dbReference type="RefSeq" id="WP_100283480.1">
    <property type="nucleotide sequence ID" value="NZ_CP024923.1"/>
</dbReference>
<evidence type="ECO:0000256" key="4">
    <source>
        <dbReference type="ARBA" id="ARBA00022989"/>
    </source>
</evidence>
<keyword evidence="4 6" id="KW-1133">Transmembrane helix</keyword>
<evidence type="ECO:0000256" key="3">
    <source>
        <dbReference type="ARBA" id="ARBA00022692"/>
    </source>
</evidence>